<evidence type="ECO:0000256" key="1">
    <source>
        <dbReference type="SAM" id="SignalP"/>
    </source>
</evidence>
<sequence>MQSNRTKMFNKTIVVALLVCACYLGTIEARPGLTDVASGPVGAAAPLLTGAVGGLTAGAANSAVPQLSSVLGQSGPLGLAQGLGGLSG</sequence>
<accession>B3NSV6</accession>
<dbReference type="PROSITE" id="PS51257">
    <property type="entry name" value="PROKAR_LIPOPROTEIN"/>
    <property type="match status" value="1"/>
</dbReference>
<gene>
    <name evidence="2" type="primary">Dere\GG18698</name>
    <name evidence="2" type="synonym">dere_GLEANR_3512</name>
    <name evidence="2" type="synonym">GG18698</name>
    <name evidence="2" type="ORF">Dere_GG18698</name>
</gene>
<proteinExistence type="predicted"/>
<dbReference type="Proteomes" id="UP000008711">
    <property type="component" value="Unassembled WGS sequence"/>
</dbReference>
<reference evidence="2 3" key="1">
    <citation type="journal article" date="2007" name="Nature">
        <title>Evolution of genes and genomes on the Drosophila phylogeny.</title>
        <authorList>
            <consortium name="Drosophila 12 Genomes Consortium"/>
            <person name="Clark A.G."/>
            <person name="Eisen M.B."/>
            <person name="Smith D.R."/>
            <person name="Bergman C.M."/>
            <person name="Oliver B."/>
            <person name="Markow T.A."/>
            <person name="Kaufman T.C."/>
            <person name="Kellis M."/>
            <person name="Gelbart W."/>
            <person name="Iyer V.N."/>
            <person name="Pollard D.A."/>
            <person name="Sackton T.B."/>
            <person name="Larracuente A.M."/>
            <person name="Singh N.D."/>
            <person name="Abad J.P."/>
            <person name="Abt D.N."/>
            <person name="Adryan B."/>
            <person name="Aguade M."/>
            <person name="Akashi H."/>
            <person name="Anderson W.W."/>
            <person name="Aquadro C.F."/>
            <person name="Ardell D.H."/>
            <person name="Arguello R."/>
            <person name="Artieri C.G."/>
            <person name="Barbash D.A."/>
            <person name="Barker D."/>
            <person name="Barsanti P."/>
            <person name="Batterham P."/>
            <person name="Batzoglou S."/>
            <person name="Begun D."/>
            <person name="Bhutkar A."/>
            <person name="Blanco E."/>
            <person name="Bosak S.A."/>
            <person name="Bradley R.K."/>
            <person name="Brand A.D."/>
            <person name="Brent M.R."/>
            <person name="Brooks A.N."/>
            <person name="Brown R.H."/>
            <person name="Butlin R.K."/>
            <person name="Caggese C."/>
            <person name="Calvi B.R."/>
            <person name="Bernardo de Carvalho A."/>
            <person name="Caspi A."/>
            <person name="Castrezana S."/>
            <person name="Celniker S.E."/>
            <person name="Chang J.L."/>
            <person name="Chapple C."/>
            <person name="Chatterji S."/>
            <person name="Chinwalla A."/>
            <person name="Civetta A."/>
            <person name="Clifton S.W."/>
            <person name="Comeron J.M."/>
            <person name="Costello J.C."/>
            <person name="Coyne J.A."/>
            <person name="Daub J."/>
            <person name="David R.G."/>
            <person name="Delcher A.L."/>
            <person name="Delehaunty K."/>
            <person name="Do C.B."/>
            <person name="Ebling H."/>
            <person name="Edwards K."/>
            <person name="Eickbush T."/>
            <person name="Evans J.D."/>
            <person name="Filipski A."/>
            <person name="Findeiss S."/>
            <person name="Freyhult E."/>
            <person name="Fulton L."/>
            <person name="Fulton R."/>
            <person name="Garcia A.C."/>
            <person name="Gardiner A."/>
            <person name="Garfield D.A."/>
            <person name="Garvin B.E."/>
            <person name="Gibson G."/>
            <person name="Gilbert D."/>
            <person name="Gnerre S."/>
            <person name="Godfrey J."/>
            <person name="Good R."/>
            <person name="Gotea V."/>
            <person name="Gravely B."/>
            <person name="Greenberg A.J."/>
            <person name="Griffiths-Jones S."/>
            <person name="Gross S."/>
            <person name="Guigo R."/>
            <person name="Gustafson E.A."/>
            <person name="Haerty W."/>
            <person name="Hahn M.W."/>
            <person name="Halligan D.L."/>
            <person name="Halpern A.L."/>
            <person name="Halter G.M."/>
            <person name="Han M.V."/>
            <person name="Heger A."/>
            <person name="Hillier L."/>
            <person name="Hinrichs A.S."/>
            <person name="Holmes I."/>
            <person name="Hoskins R.A."/>
            <person name="Hubisz M.J."/>
            <person name="Hultmark D."/>
            <person name="Huntley M.A."/>
            <person name="Jaffe D.B."/>
            <person name="Jagadeeshan S."/>
            <person name="Jeck W.R."/>
            <person name="Johnson J."/>
            <person name="Jones C.D."/>
            <person name="Jordan W.C."/>
            <person name="Karpen G.H."/>
            <person name="Kataoka E."/>
            <person name="Keightley P.D."/>
            <person name="Kheradpour P."/>
            <person name="Kirkness E.F."/>
            <person name="Koerich L.B."/>
            <person name="Kristiansen K."/>
            <person name="Kudrna D."/>
            <person name="Kulathinal R.J."/>
            <person name="Kumar S."/>
            <person name="Kwok R."/>
            <person name="Lander E."/>
            <person name="Langley C.H."/>
            <person name="Lapoint R."/>
            <person name="Lazzaro B.P."/>
            <person name="Lee S.J."/>
            <person name="Levesque L."/>
            <person name="Li R."/>
            <person name="Lin C.F."/>
            <person name="Lin M.F."/>
            <person name="Lindblad-Toh K."/>
            <person name="Llopart A."/>
            <person name="Long M."/>
            <person name="Low L."/>
            <person name="Lozovsky E."/>
            <person name="Lu J."/>
            <person name="Luo M."/>
            <person name="Machado C.A."/>
            <person name="Makalowski W."/>
            <person name="Marzo M."/>
            <person name="Matsuda M."/>
            <person name="Matzkin L."/>
            <person name="McAllister B."/>
            <person name="McBride C.S."/>
            <person name="McKernan B."/>
            <person name="McKernan K."/>
            <person name="Mendez-Lago M."/>
            <person name="Minx P."/>
            <person name="Mollenhauer M.U."/>
            <person name="Montooth K."/>
            <person name="Mount S.M."/>
            <person name="Mu X."/>
            <person name="Myers E."/>
            <person name="Negre B."/>
            <person name="Newfeld S."/>
            <person name="Nielsen R."/>
            <person name="Noor M.A."/>
            <person name="O'Grady P."/>
            <person name="Pachter L."/>
            <person name="Papaceit M."/>
            <person name="Parisi M.J."/>
            <person name="Parisi M."/>
            <person name="Parts L."/>
            <person name="Pedersen J.S."/>
            <person name="Pesole G."/>
            <person name="Phillippy A.M."/>
            <person name="Ponting C.P."/>
            <person name="Pop M."/>
            <person name="Porcelli D."/>
            <person name="Powell J.R."/>
            <person name="Prohaska S."/>
            <person name="Pruitt K."/>
            <person name="Puig M."/>
            <person name="Quesneville H."/>
            <person name="Ram K.R."/>
            <person name="Rand D."/>
            <person name="Rasmussen M.D."/>
            <person name="Reed L.K."/>
            <person name="Reenan R."/>
            <person name="Reily A."/>
            <person name="Remington K.A."/>
            <person name="Rieger T.T."/>
            <person name="Ritchie M.G."/>
            <person name="Robin C."/>
            <person name="Rogers Y.H."/>
            <person name="Rohde C."/>
            <person name="Rozas J."/>
            <person name="Rubenfield M.J."/>
            <person name="Ruiz A."/>
            <person name="Russo S."/>
            <person name="Salzberg S.L."/>
            <person name="Sanchez-Gracia A."/>
            <person name="Saranga D.J."/>
            <person name="Sato H."/>
            <person name="Schaeffer S.W."/>
            <person name="Schatz M.C."/>
            <person name="Schlenke T."/>
            <person name="Schwartz R."/>
            <person name="Segarra C."/>
            <person name="Singh R.S."/>
            <person name="Sirot L."/>
            <person name="Sirota M."/>
            <person name="Sisneros N.B."/>
            <person name="Smith C.D."/>
            <person name="Smith T.F."/>
            <person name="Spieth J."/>
            <person name="Stage D.E."/>
            <person name="Stark A."/>
            <person name="Stephan W."/>
            <person name="Strausberg R.L."/>
            <person name="Strempel S."/>
            <person name="Sturgill D."/>
            <person name="Sutton G."/>
            <person name="Sutton G.G."/>
            <person name="Tao W."/>
            <person name="Teichmann S."/>
            <person name="Tobari Y.N."/>
            <person name="Tomimura Y."/>
            <person name="Tsolas J.M."/>
            <person name="Valente V.L."/>
            <person name="Venter E."/>
            <person name="Venter J.C."/>
            <person name="Vicario S."/>
            <person name="Vieira F.G."/>
            <person name="Vilella A.J."/>
            <person name="Villasante A."/>
            <person name="Walenz B."/>
            <person name="Wang J."/>
            <person name="Wasserman M."/>
            <person name="Watts T."/>
            <person name="Wilson D."/>
            <person name="Wilson R.K."/>
            <person name="Wing R.A."/>
            <person name="Wolfner M.F."/>
            <person name="Wong A."/>
            <person name="Wong G.K."/>
            <person name="Wu C.I."/>
            <person name="Wu G."/>
            <person name="Yamamoto D."/>
            <person name="Yang H.P."/>
            <person name="Yang S.P."/>
            <person name="Yorke J.A."/>
            <person name="Yoshida K."/>
            <person name="Zdobnov E."/>
            <person name="Zhang P."/>
            <person name="Zhang Y."/>
            <person name="Zimin A.V."/>
            <person name="Baldwin J."/>
            <person name="Abdouelleil A."/>
            <person name="Abdulkadir J."/>
            <person name="Abebe A."/>
            <person name="Abera B."/>
            <person name="Abreu J."/>
            <person name="Acer S.C."/>
            <person name="Aftuck L."/>
            <person name="Alexander A."/>
            <person name="An P."/>
            <person name="Anderson E."/>
            <person name="Anderson S."/>
            <person name="Arachi H."/>
            <person name="Azer M."/>
            <person name="Bachantsang P."/>
            <person name="Barry A."/>
            <person name="Bayul T."/>
            <person name="Berlin A."/>
            <person name="Bessette D."/>
            <person name="Bloom T."/>
            <person name="Blye J."/>
            <person name="Boguslavskiy L."/>
            <person name="Bonnet C."/>
            <person name="Boukhgalter B."/>
            <person name="Bourzgui I."/>
            <person name="Brown A."/>
            <person name="Cahill P."/>
            <person name="Channer S."/>
            <person name="Cheshatsang Y."/>
            <person name="Chuda L."/>
            <person name="Citroen M."/>
            <person name="Collymore A."/>
            <person name="Cooke P."/>
            <person name="Costello M."/>
            <person name="D'Aco K."/>
            <person name="Daza R."/>
            <person name="De Haan G."/>
            <person name="DeGray S."/>
            <person name="DeMaso C."/>
            <person name="Dhargay N."/>
            <person name="Dooley K."/>
            <person name="Dooley E."/>
            <person name="Doricent M."/>
            <person name="Dorje P."/>
            <person name="Dorjee K."/>
            <person name="Dupes A."/>
            <person name="Elong R."/>
            <person name="Falk J."/>
            <person name="Farina A."/>
            <person name="Faro S."/>
            <person name="Ferguson D."/>
            <person name="Fisher S."/>
            <person name="Foley C.D."/>
            <person name="Franke A."/>
            <person name="Friedrich D."/>
            <person name="Gadbois L."/>
            <person name="Gearin G."/>
            <person name="Gearin C.R."/>
            <person name="Giannoukos G."/>
            <person name="Goode T."/>
            <person name="Graham J."/>
            <person name="Grandbois E."/>
            <person name="Grewal S."/>
            <person name="Gyaltsen K."/>
            <person name="Hafez N."/>
            <person name="Hagos B."/>
            <person name="Hall J."/>
            <person name="Henson C."/>
            <person name="Hollinger A."/>
            <person name="Honan T."/>
            <person name="Huard M.D."/>
            <person name="Hughes L."/>
            <person name="Hurhula B."/>
            <person name="Husby M.E."/>
            <person name="Kamat A."/>
            <person name="Kanga B."/>
            <person name="Kashin S."/>
            <person name="Khazanovich D."/>
            <person name="Kisner P."/>
            <person name="Lance K."/>
            <person name="Lara M."/>
            <person name="Lee W."/>
            <person name="Lennon N."/>
            <person name="Letendre F."/>
            <person name="LeVine R."/>
            <person name="Lipovsky A."/>
            <person name="Liu X."/>
            <person name="Liu J."/>
            <person name="Liu S."/>
            <person name="Lokyitsang T."/>
            <person name="Lokyitsang Y."/>
            <person name="Lubonja R."/>
            <person name="Lui A."/>
            <person name="MacDonald P."/>
            <person name="Magnisalis V."/>
            <person name="Maru K."/>
            <person name="Matthews C."/>
            <person name="McCusker W."/>
            <person name="McDonough S."/>
            <person name="Mehta T."/>
            <person name="Meldrim J."/>
            <person name="Meneus L."/>
            <person name="Mihai O."/>
            <person name="Mihalev A."/>
            <person name="Mihova T."/>
            <person name="Mittelman R."/>
            <person name="Mlenga V."/>
            <person name="Montmayeur A."/>
            <person name="Mulrain L."/>
            <person name="Navidi A."/>
            <person name="Naylor J."/>
            <person name="Negash T."/>
            <person name="Nguyen T."/>
            <person name="Nguyen N."/>
            <person name="Nicol R."/>
            <person name="Norbu C."/>
            <person name="Norbu N."/>
            <person name="Novod N."/>
            <person name="O'Neill B."/>
            <person name="Osman S."/>
            <person name="Markiewicz E."/>
            <person name="Oyono O.L."/>
            <person name="Patti C."/>
            <person name="Phunkhang P."/>
            <person name="Pierre F."/>
            <person name="Priest M."/>
            <person name="Raghuraman S."/>
            <person name="Rege F."/>
            <person name="Reyes R."/>
            <person name="Rise C."/>
            <person name="Rogov P."/>
            <person name="Ross K."/>
            <person name="Ryan E."/>
            <person name="Settipalli S."/>
            <person name="Shea T."/>
            <person name="Sherpa N."/>
            <person name="Shi L."/>
            <person name="Shih D."/>
            <person name="Sparrow T."/>
            <person name="Spaulding J."/>
            <person name="Stalker J."/>
            <person name="Stange-Thomann N."/>
            <person name="Stavropoulos S."/>
            <person name="Stone C."/>
            <person name="Strader C."/>
            <person name="Tesfaye S."/>
            <person name="Thomson T."/>
            <person name="Thoulutsang Y."/>
            <person name="Thoulutsang D."/>
            <person name="Topham K."/>
            <person name="Topping I."/>
            <person name="Tsamla T."/>
            <person name="Vassiliev H."/>
            <person name="Vo A."/>
            <person name="Wangchuk T."/>
            <person name="Wangdi T."/>
            <person name="Weiand M."/>
            <person name="Wilkinson J."/>
            <person name="Wilson A."/>
            <person name="Yadav S."/>
            <person name="Young G."/>
            <person name="Yu Q."/>
            <person name="Zembek L."/>
            <person name="Zhong D."/>
            <person name="Zimmer A."/>
            <person name="Zwirko Z."/>
            <person name="Jaffe D.B."/>
            <person name="Alvarez P."/>
            <person name="Brockman W."/>
            <person name="Butler J."/>
            <person name="Chin C."/>
            <person name="Gnerre S."/>
            <person name="Grabherr M."/>
            <person name="Kleber M."/>
            <person name="Mauceli E."/>
            <person name="MacCallum I."/>
        </authorList>
    </citation>
    <scope>NUCLEOTIDE SEQUENCE [LARGE SCALE GENOMIC DNA]</scope>
    <source>
        <strain evidence="2 3">TSC#14021-0224.01</strain>
    </source>
</reference>
<organism evidence="2 3">
    <name type="scientific">Drosophila erecta</name>
    <name type="common">Fruit fly</name>
    <dbReference type="NCBI Taxonomy" id="7220"/>
    <lineage>
        <taxon>Eukaryota</taxon>
        <taxon>Metazoa</taxon>
        <taxon>Ecdysozoa</taxon>
        <taxon>Arthropoda</taxon>
        <taxon>Hexapoda</taxon>
        <taxon>Insecta</taxon>
        <taxon>Pterygota</taxon>
        <taxon>Neoptera</taxon>
        <taxon>Endopterygota</taxon>
        <taxon>Diptera</taxon>
        <taxon>Brachycera</taxon>
        <taxon>Muscomorpha</taxon>
        <taxon>Ephydroidea</taxon>
        <taxon>Drosophilidae</taxon>
        <taxon>Drosophila</taxon>
        <taxon>Sophophora</taxon>
    </lineage>
</organism>
<evidence type="ECO:0000313" key="2">
    <source>
        <dbReference type="EMBL" id="EDV45786.2"/>
    </source>
</evidence>
<dbReference type="OrthoDB" id="7871224at2759"/>
<dbReference type="EMBL" id="CH954180">
    <property type="protein sequence ID" value="EDV45786.2"/>
    <property type="molecule type" value="Genomic_DNA"/>
</dbReference>
<feature type="chain" id="PRO_5006455506" evidence="1">
    <location>
        <begin position="30"/>
        <end position="88"/>
    </location>
</feature>
<evidence type="ECO:0000313" key="3">
    <source>
        <dbReference type="Proteomes" id="UP000008711"/>
    </source>
</evidence>
<keyword evidence="3" id="KW-1185">Reference proteome</keyword>
<name>B3NSV6_DROER</name>
<keyword evidence="1" id="KW-0732">Signal</keyword>
<reference evidence="2 3" key="2">
    <citation type="journal article" date="2008" name="Bioinformatics">
        <title>Assembly reconciliation.</title>
        <authorList>
            <person name="Zimin A.V."/>
            <person name="Smith D.R."/>
            <person name="Sutton G."/>
            <person name="Yorke J.A."/>
        </authorList>
    </citation>
    <scope>NUCLEOTIDE SEQUENCE [LARGE SCALE GENOMIC DNA]</scope>
    <source>
        <strain evidence="2 3">TSC#14021-0224.01</strain>
    </source>
</reference>
<dbReference type="AlphaFoldDB" id="B3NSV6"/>
<dbReference type="HOGENOM" id="CLU_2560685_0_0_1"/>
<protein>
    <submittedName>
        <fullName evidence="2">Uncharacterized protein</fullName>
    </submittedName>
</protein>
<feature type="signal peptide" evidence="1">
    <location>
        <begin position="1"/>
        <end position="29"/>
    </location>
</feature>
<dbReference type="KEGG" id="der:6551158"/>